<dbReference type="PANTHER" id="PTHR11410">
    <property type="entry name" value="ATP SYNTHASE SUBUNIT A"/>
    <property type="match status" value="1"/>
</dbReference>
<evidence type="ECO:0000256" key="4">
    <source>
        <dbReference type="ARBA" id="ARBA00022547"/>
    </source>
</evidence>
<evidence type="ECO:0000256" key="7">
    <source>
        <dbReference type="ARBA" id="ARBA00022989"/>
    </source>
</evidence>
<keyword evidence="6 11" id="KW-0375">Hydrogen ion transport</keyword>
<keyword evidence="10 11" id="KW-0066">ATP synthesis</keyword>
<evidence type="ECO:0000256" key="6">
    <source>
        <dbReference type="ARBA" id="ARBA00022781"/>
    </source>
</evidence>
<dbReference type="HAMAP" id="MF_01393">
    <property type="entry name" value="ATP_synth_a_bact"/>
    <property type="match status" value="1"/>
</dbReference>
<evidence type="ECO:0000256" key="9">
    <source>
        <dbReference type="ARBA" id="ARBA00023136"/>
    </source>
</evidence>
<keyword evidence="5 11" id="KW-0812">Transmembrane</keyword>
<dbReference type="OrthoDB" id="9809130at2"/>
<feature type="signal peptide" evidence="13">
    <location>
        <begin position="1"/>
        <end position="20"/>
    </location>
</feature>
<keyword evidence="15" id="KW-1185">Reference proteome</keyword>
<sequence length="358" mass="39837">MLKKTLLLVGLLCLFQFAQAKGGGDDKFEAKDFSELITHHIADSHGWEFFKGFTIPLPVILYTDKGLDIFMSSAIPHGDGKHEDIKKEGHKEGAKAHHGAITFEHGGNKYVYAHGHFALANGGHVMDFSITKNVASLFVSVALLFFVFFSVSKGYKKRAGKAPRGIQSFFEPIIIFVRDDIAKENIGPKYERFTPYLLTVFFFIWFNNMLGLLPGAANLTGNIAVTLVLSVITFVITTLSANKNYWAHIFTPPVPKLLYIILVPIEIIGMFTKPFSLMIRLFANITAGHIIMLSLFGLIFIFQSLAVGVVSTAFATFMNFLELLVAFIQAYVFTLLSASYFSTAVEEHHHDEAHAHAH</sequence>
<keyword evidence="7 11" id="KW-1133">Transmembrane helix</keyword>
<feature type="transmembrane region" description="Helical" evidence="11">
    <location>
        <begin position="257"/>
        <end position="275"/>
    </location>
</feature>
<feature type="transmembrane region" description="Helical" evidence="11">
    <location>
        <begin position="281"/>
        <end position="302"/>
    </location>
</feature>
<evidence type="ECO:0000256" key="12">
    <source>
        <dbReference type="RuleBase" id="RU000483"/>
    </source>
</evidence>
<dbReference type="EMBL" id="AAWS01000012">
    <property type="protein sequence ID" value="EAY29137.1"/>
    <property type="molecule type" value="Genomic_DNA"/>
</dbReference>
<evidence type="ECO:0000313" key="14">
    <source>
        <dbReference type="EMBL" id="EAY29137.1"/>
    </source>
</evidence>
<keyword evidence="8 11" id="KW-0406">Ion transport</keyword>
<dbReference type="InterPro" id="IPR000568">
    <property type="entry name" value="ATP_synth_F0_asu"/>
</dbReference>
<evidence type="ECO:0000313" key="15">
    <source>
        <dbReference type="Proteomes" id="UP000004095"/>
    </source>
</evidence>
<comment type="caution">
    <text evidence="14">The sequence shown here is derived from an EMBL/GenBank/DDBJ whole genome shotgun (WGS) entry which is preliminary data.</text>
</comment>
<dbReference type="PRINTS" id="PR00123">
    <property type="entry name" value="ATPASEA"/>
</dbReference>
<comment type="subcellular location">
    <subcellularLocation>
        <location evidence="11 12">Cell membrane</location>
        <topology evidence="11 12">Multi-pass membrane protein</topology>
    </subcellularLocation>
    <subcellularLocation>
        <location evidence="1">Membrane</location>
        <topology evidence="1">Multi-pass membrane protein</topology>
    </subcellularLocation>
</comment>
<dbReference type="NCBIfam" id="TIGR01131">
    <property type="entry name" value="ATP_synt_6_or_A"/>
    <property type="match status" value="1"/>
</dbReference>
<dbReference type="InterPro" id="IPR035908">
    <property type="entry name" value="F0_ATP_A_sf"/>
</dbReference>
<dbReference type="GO" id="GO:0005886">
    <property type="term" value="C:plasma membrane"/>
    <property type="evidence" value="ECO:0007669"/>
    <property type="project" value="UniProtKB-SubCell"/>
</dbReference>
<dbReference type="AlphaFoldDB" id="A1ZKB1"/>
<evidence type="ECO:0000256" key="5">
    <source>
        <dbReference type="ARBA" id="ARBA00022692"/>
    </source>
</evidence>
<evidence type="ECO:0000256" key="1">
    <source>
        <dbReference type="ARBA" id="ARBA00004141"/>
    </source>
</evidence>
<dbReference type="Proteomes" id="UP000004095">
    <property type="component" value="Unassembled WGS sequence"/>
</dbReference>
<dbReference type="Gene3D" id="1.20.120.220">
    <property type="entry name" value="ATP synthase, F0 complex, subunit A"/>
    <property type="match status" value="1"/>
</dbReference>
<feature type="transmembrane region" description="Helical" evidence="11">
    <location>
        <begin position="223"/>
        <end position="245"/>
    </location>
</feature>
<name>A1ZKB1_MICM2</name>
<dbReference type="Pfam" id="PF00119">
    <property type="entry name" value="ATP-synt_A"/>
    <property type="match status" value="1"/>
</dbReference>
<protein>
    <recommendedName>
        <fullName evidence="11 12">ATP synthase subunit a</fullName>
    </recommendedName>
    <alternativeName>
        <fullName evidence="11">ATP synthase F0 sector subunit a</fullName>
    </alternativeName>
    <alternativeName>
        <fullName evidence="11">F-ATPase subunit 6</fullName>
    </alternativeName>
</protein>
<dbReference type="GO" id="GO:0046933">
    <property type="term" value="F:proton-transporting ATP synthase activity, rotational mechanism"/>
    <property type="evidence" value="ECO:0007669"/>
    <property type="project" value="UniProtKB-UniRule"/>
</dbReference>
<comment type="function">
    <text evidence="11 12">Key component of the proton channel; it plays a direct role in the translocation of protons across the membrane.</text>
</comment>
<dbReference type="RefSeq" id="WP_002696727.1">
    <property type="nucleotide sequence ID" value="NZ_AAWS01000012.1"/>
</dbReference>
<dbReference type="CDD" id="cd00310">
    <property type="entry name" value="ATP-synt_Fo_a_6"/>
    <property type="match status" value="1"/>
</dbReference>
<dbReference type="eggNOG" id="COG0356">
    <property type="taxonomic scope" value="Bacteria"/>
</dbReference>
<evidence type="ECO:0000256" key="3">
    <source>
        <dbReference type="ARBA" id="ARBA00022448"/>
    </source>
</evidence>
<evidence type="ECO:0000256" key="11">
    <source>
        <dbReference type="HAMAP-Rule" id="MF_01393"/>
    </source>
</evidence>
<dbReference type="InterPro" id="IPR045083">
    <property type="entry name" value="ATP_synth_F0_asu_bact/mt"/>
</dbReference>
<feature type="transmembrane region" description="Helical" evidence="11">
    <location>
        <begin position="134"/>
        <end position="151"/>
    </location>
</feature>
<evidence type="ECO:0000256" key="13">
    <source>
        <dbReference type="SAM" id="SignalP"/>
    </source>
</evidence>
<keyword evidence="13" id="KW-0732">Signal</keyword>
<evidence type="ECO:0000256" key="8">
    <source>
        <dbReference type="ARBA" id="ARBA00023065"/>
    </source>
</evidence>
<keyword evidence="11" id="KW-1003">Cell membrane</keyword>
<proteinExistence type="inferred from homology"/>
<dbReference type="PANTHER" id="PTHR11410:SF0">
    <property type="entry name" value="ATP SYNTHASE SUBUNIT A"/>
    <property type="match status" value="1"/>
</dbReference>
<organism evidence="14 15">
    <name type="scientific">Microscilla marina ATCC 23134</name>
    <dbReference type="NCBI Taxonomy" id="313606"/>
    <lineage>
        <taxon>Bacteria</taxon>
        <taxon>Pseudomonadati</taxon>
        <taxon>Bacteroidota</taxon>
        <taxon>Cytophagia</taxon>
        <taxon>Cytophagales</taxon>
        <taxon>Microscillaceae</taxon>
        <taxon>Microscilla</taxon>
    </lineage>
</organism>
<keyword evidence="3 11" id="KW-0813">Transport</keyword>
<evidence type="ECO:0000256" key="10">
    <source>
        <dbReference type="ARBA" id="ARBA00023310"/>
    </source>
</evidence>
<comment type="similarity">
    <text evidence="2 11 12">Belongs to the ATPase A chain family.</text>
</comment>
<evidence type="ECO:0000256" key="2">
    <source>
        <dbReference type="ARBA" id="ARBA00006810"/>
    </source>
</evidence>
<accession>A1ZKB1</accession>
<feature type="chain" id="PRO_5002641966" description="ATP synthase subunit a" evidence="13">
    <location>
        <begin position="21"/>
        <end position="358"/>
    </location>
</feature>
<keyword evidence="9 11" id="KW-0472">Membrane</keyword>
<reference evidence="14 15" key="1">
    <citation type="submission" date="2007-01" db="EMBL/GenBank/DDBJ databases">
        <authorList>
            <person name="Haygood M."/>
            <person name="Podell S."/>
            <person name="Anderson C."/>
            <person name="Hopkinson B."/>
            <person name="Roe K."/>
            <person name="Barbeau K."/>
            <person name="Gaasterland T."/>
            <person name="Ferriera S."/>
            <person name="Johnson J."/>
            <person name="Kravitz S."/>
            <person name="Beeson K."/>
            <person name="Sutton G."/>
            <person name="Rogers Y.-H."/>
            <person name="Friedman R."/>
            <person name="Frazier M."/>
            <person name="Venter J.C."/>
        </authorList>
    </citation>
    <scope>NUCLEOTIDE SEQUENCE [LARGE SCALE GENOMIC DNA]</scope>
    <source>
        <strain evidence="14 15">ATCC 23134</strain>
    </source>
</reference>
<dbReference type="GO" id="GO:0045259">
    <property type="term" value="C:proton-transporting ATP synthase complex"/>
    <property type="evidence" value="ECO:0007669"/>
    <property type="project" value="UniProtKB-KW"/>
</dbReference>
<feature type="transmembrane region" description="Helical" evidence="11">
    <location>
        <begin position="196"/>
        <end position="217"/>
    </location>
</feature>
<dbReference type="SUPFAM" id="SSF81336">
    <property type="entry name" value="F1F0 ATP synthase subunit A"/>
    <property type="match status" value="1"/>
</dbReference>
<keyword evidence="4 11" id="KW-0138">CF(0)</keyword>
<gene>
    <name evidence="11" type="primary">atpB</name>
    <name evidence="14" type="ORF">M23134_02328</name>
</gene>